<accession>K0WRV6</accession>
<feature type="domain" description="Gliding motility-associated protein GldM C-terminal" evidence="1">
    <location>
        <begin position="406"/>
        <end position="522"/>
    </location>
</feature>
<dbReference type="InterPro" id="IPR048405">
    <property type="entry name" value="GldM_Ig-like-1"/>
</dbReference>
<dbReference type="NCBIfam" id="TIGR03517">
    <property type="entry name" value="GldM_gliding"/>
    <property type="match status" value="1"/>
</dbReference>
<feature type="domain" description="Gliding motility-associated protein GldM first immunoglobulin-like" evidence="3">
    <location>
        <begin position="225"/>
        <end position="320"/>
    </location>
</feature>
<dbReference type="InterPro" id="IPR048406">
    <property type="entry name" value="GldM_Ig-like-2"/>
</dbReference>
<feature type="domain" description="Gliding motility-associated protein GldM N-terminal" evidence="2">
    <location>
        <begin position="33"/>
        <end position="221"/>
    </location>
</feature>
<dbReference type="Pfam" id="PF21602">
    <property type="entry name" value="GldM_3rd"/>
    <property type="match status" value="1"/>
</dbReference>
<comment type="caution">
    <text evidence="5">The sequence shown here is derived from an EMBL/GenBank/DDBJ whole genome shotgun (WGS) entry which is preliminary data.</text>
</comment>
<dbReference type="InterPro" id="IPR022720">
    <property type="entry name" value="Motility-assoc_prot_GldM_N"/>
</dbReference>
<evidence type="ECO:0000313" key="5">
    <source>
        <dbReference type="EMBL" id="EJZ62078.1"/>
    </source>
</evidence>
<dbReference type="Pfam" id="PF21601">
    <property type="entry name" value="GldM_2nd"/>
    <property type="match status" value="1"/>
</dbReference>
<evidence type="ECO:0000259" key="4">
    <source>
        <dbReference type="Pfam" id="PF21602"/>
    </source>
</evidence>
<proteinExistence type="predicted"/>
<dbReference type="Proteomes" id="UP000006044">
    <property type="component" value="Unassembled WGS sequence"/>
</dbReference>
<reference evidence="5 6" key="1">
    <citation type="submission" date="2012-08" db="EMBL/GenBank/DDBJ databases">
        <title>The Genome Sequence of Barnesiella intestinihominis YIT 11860.</title>
        <authorList>
            <consortium name="The Broad Institute Genome Sequencing Platform"/>
            <person name="Earl A."/>
            <person name="Ward D."/>
            <person name="Feldgarden M."/>
            <person name="Gevers D."/>
            <person name="Morotomi M."/>
            <person name="Walker B."/>
            <person name="Young S.K."/>
            <person name="Zeng Q."/>
            <person name="Gargeya S."/>
            <person name="Fitzgerald M."/>
            <person name="Haas B."/>
            <person name="Abouelleil A."/>
            <person name="Alvarado L."/>
            <person name="Arachchi H.M."/>
            <person name="Berlin A.M."/>
            <person name="Chapman S.B."/>
            <person name="Goldberg J."/>
            <person name="Griggs A."/>
            <person name="Gujja S."/>
            <person name="Hansen M."/>
            <person name="Howarth C."/>
            <person name="Imamovic A."/>
            <person name="Larimer J."/>
            <person name="McCowen C."/>
            <person name="Montmayeur A."/>
            <person name="Murphy C."/>
            <person name="Neiman D."/>
            <person name="Pearson M."/>
            <person name="Priest M."/>
            <person name="Roberts A."/>
            <person name="Saif S."/>
            <person name="Shea T."/>
            <person name="Sisk P."/>
            <person name="Sykes S."/>
            <person name="Wortman J."/>
            <person name="Nusbaum C."/>
            <person name="Birren B."/>
        </authorList>
    </citation>
    <scope>NUCLEOTIDE SEQUENCE [LARGE SCALE GENOMIC DNA]</scope>
    <source>
        <strain evidence="5 6">YIT 11860</strain>
    </source>
</reference>
<dbReference type="Pfam" id="PF12081">
    <property type="entry name" value="GldM_1st"/>
    <property type="match status" value="1"/>
</dbReference>
<evidence type="ECO:0000313" key="6">
    <source>
        <dbReference type="Proteomes" id="UP000006044"/>
    </source>
</evidence>
<evidence type="ECO:0000259" key="2">
    <source>
        <dbReference type="Pfam" id="PF12081"/>
    </source>
</evidence>
<name>K0WRV6_9BACT</name>
<dbReference type="GeneID" id="77849934"/>
<dbReference type="HOGENOM" id="CLU_039600_0_0_10"/>
<dbReference type="RefSeq" id="WP_008863132.1">
    <property type="nucleotide sequence ID" value="NZ_JH815206.1"/>
</dbReference>
<keyword evidence="6" id="KW-1185">Reference proteome</keyword>
<dbReference type="OrthoDB" id="1490890at2"/>
<protein>
    <submittedName>
        <fullName evidence="5">Gliding motility-associated protein GldM</fullName>
    </submittedName>
</protein>
<gene>
    <name evidence="5" type="ORF">HMPREF9448_02761</name>
</gene>
<evidence type="ECO:0000259" key="1">
    <source>
        <dbReference type="Pfam" id="PF12080"/>
    </source>
</evidence>
<organism evidence="5 6">
    <name type="scientific">Barnesiella intestinihominis YIT 11860</name>
    <dbReference type="NCBI Taxonomy" id="742726"/>
    <lineage>
        <taxon>Bacteria</taxon>
        <taxon>Pseudomonadati</taxon>
        <taxon>Bacteroidota</taxon>
        <taxon>Bacteroidia</taxon>
        <taxon>Bacteroidales</taxon>
        <taxon>Barnesiellaceae</taxon>
        <taxon>Barnesiella</taxon>
    </lineage>
</organism>
<feature type="domain" description="Gliding motility-associated protein GldM second immunoglobulin-like" evidence="4">
    <location>
        <begin position="322"/>
        <end position="403"/>
    </location>
</feature>
<dbReference type="eggNOG" id="ENOG502Z7S0">
    <property type="taxonomic scope" value="Bacteria"/>
</dbReference>
<dbReference type="InterPro" id="IPR019859">
    <property type="entry name" value="Motility-assoc_prot_GldM"/>
</dbReference>
<dbReference type="STRING" id="742726.HMPREF9448_02761"/>
<evidence type="ECO:0000259" key="3">
    <source>
        <dbReference type="Pfam" id="PF21601"/>
    </source>
</evidence>
<dbReference type="EMBL" id="ADLE01000018">
    <property type="protein sequence ID" value="EJZ62078.1"/>
    <property type="molecule type" value="Genomic_DNA"/>
</dbReference>
<sequence>MASNNNRLTPRQKMINLMYIVLTAMLALNVSSDVLNGFKQVEDGLERSTSNASLQNDVLYQKLADFNSQNPEKGGPWYKKSLEVKKQTALLYDYIDSLKNVIVKKADGKDGDVNNIEHQDDLEAASYIMLSPAQKQGMKLRKEIDDYRNLIGSLMTDSIKRAAIENYLSTTIHSGNRTQAPSMWETTLFENMPVIAAVTILTKIQSDVRYAESEALHTLINNIDEGDVRVNQLNAFVIPNSKNIMRGGKYSANIVLAAIDTTQRPAIYINGKQLPPENNGLYEFVCGSTGIFDFQGYLEVPRGDGSMTRHEFSSSYTVVEPSATISATLMNVLYAGIGNPISISVPGIPNHAIQATMTNGTLTRQGDNWIAKPAKVGQDAVITVTATMDGRAQTVANTQFRVRQLPDPMPFIAYKDANGYEQKYKGGKPFPKTRLLSAPGIQAAIDDDLLNVTYRVLRFETVFFDSMGNAIPEVSDGANFSQRQKDSFRRLSRGKRFYISRVRAVGPDGIERDLSPIEVIVN</sequence>
<dbReference type="InterPro" id="IPR022719">
    <property type="entry name" value="Motility-assoc_prot_GldM_C"/>
</dbReference>
<dbReference type="Pfam" id="PF12080">
    <property type="entry name" value="GldM_4th"/>
    <property type="match status" value="1"/>
</dbReference>
<dbReference type="AlphaFoldDB" id="K0WRV6"/>
<dbReference type="PATRIC" id="fig|742726.3.peg.2874"/>